<accession>A0A8K1G677</accession>
<sequence>MPKIATGMPFQENGGMPKPEIIEDTFSSSKEQQVLLRTCDQDRSSMMCHQAVTKETVTYTYSGEKDSNHGYG</sequence>
<keyword evidence="2" id="KW-1185">Reference proteome</keyword>
<name>A0A8K1G677_9PASS</name>
<comment type="caution">
    <text evidence="1">The sequence shown here is derived from an EMBL/GenBank/DDBJ whole genome shotgun (WGS) entry which is preliminary data.</text>
</comment>
<evidence type="ECO:0000313" key="2">
    <source>
        <dbReference type="Proteomes" id="UP000796761"/>
    </source>
</evidence>
<dbReference type="AlphaFoldDB" id="A0A8K1G677"/>
<reference evidence="1" key="1">
    <citation type="submission" date="2019-04" db="EMBL/GenBank/DDBJ databases">
        <title>Genome assembly of Zosterops borbonicus 15179.</title>
        <authorList>
            <person name="Leroy T."/>
            <person name="Anselmetti Y."/>
            <person name="Tilak M.-K."/>
            <person name="Nabholz B."/>
        </authorList>
    </citation>
    <scope>NUCLEOTIDE SEQUENCE</scope>
    <source>
        <strain evidence="1">HGM_15179</strain>
        <tissue evidence="1">Muscle</tissue>
    </source>
</reference>
<protein>
    <submittedName>
        <fullName evidence="1">Uncharacterized protein</fullName>
    </submittedName>
</protein>
<evidence type="ECO:0000313" key="1">
    <source>
        <dbReference type="EMBL" id="TRZ12448.1"/>
    </source>
</evidence>
<dbReference type="Proteomes" id="UP000796761">
    <property type="component" value="Unassembled WGS sequence"/>
</dbReference>
<proteinExistence type="predicted"/>
<gene>
    <name evidence="1" type="ORF">HGM15179_014653</name>
</gene>
<dbReference type="EMBL" id="SWJQ01000589">
    <property type="protein sequence ID" value="TRZ12448.1"/>
    <property type="molecule type" value="Genomic_DNA"/>
</dbReference>
<organism evidence="1 2">
    <name type="scientific">Zosterops borbonicus</name>
    <dbReference type="NCBI Taxonomy" id="364589"/>
    <lineage>
        <taxon>Eukaryota</taxon>
        <taxon>Metazoa</taxon>
        <taxon>Chordata</taxon>
        <taxon>Craniata</taxon>
        <taxon>Vertebrata</taxon>
        <taxon>Euteleostomi</taxon>
        <taxon>Archelosauria</taxon>
        <taxon>Archosauria</taxon>
        <taxon>Dinosauria</taxon>
        <taxon>Saurischia</taxon>
        <taxon>Theropoda</taxon>
        <taxon>Coelurosauria</taxon>
        <taxon>Aves</taxon>
        <taxon>Neognathae</taxon>
        <taxon>Neoaves</taxon>
        <taxon>Telluraves</taxon>
        <taxon>Australaves</taxon>
        <taxon>Passeriformes</taxon>
        <taxon>Sylvioidea</taxon>
        <taxon>Zosteropidae</taxon>
        <taxon>Zosterops</taxon>
    </lineage>
</organism>